<reference evidence="9 10" key="1">
    <citation type="submission" date="2016-08" db="EMBL/GenBank/DDBJ databases">
        <title>Draft genome sequence of allopolyploid Zygosaccharomyces rouxii.</title>
        <authorList>
            <person name="Watanabe J."/>
            <person name="Uehara K."/>
            <person name="Mogi Y."/>
            <person name="Tsukioka Y."/>
        </authorList>
    </citation>
    <scope>NUCLEOTIDE SEQUENCE [LARGE SCALE GENOMIC DNA]</scope>
    <source>
        <strain evidence="9 10">NBRC 110957</strain>
    </source>
</reference>
<dbReference type="GO" id="GO:0016192">
    <property type="term" value="P:vesicle-mediated transport"/>
    <property type="evidence" value="ECO:0007669"/>
    <property type="project" value="InterPro"/>
</dbReference>
<evidence type="ECO:0000256" key="3">
    <source>
        <dbReference type="ARBA" id="ARBA00022927"/>
    </source>
</evidence>
<dbReference type="PIRSF" id="PIRSF005992">
    <property type="entry name" value="Clathrin_mu"/>
    <property type="match status" value="1"/>
</dbReference>
<comment type="subcellular location">
    <subcellularLocation>
        <location evidence="1">Cytoplasmic vesicle membrane</location>
    </subcellularLocation>
</comment>
<dbReference type="GO" id="GO:0006886">
    <property type="term" value="P:intracellular protein transport"/>
    <property type="evidence" value="ECO:0007669"/>
    <property type="project" value="UniProtKB-UniRule"/>
</dbReference>
<evidence type="ECO:0000313" key="9">
    <source>
        <dbReference type="EMBL" id="GAV54501.1"/>
    </source>
</evidence>
<dbReference type="SUPFAM" id="SSF49447">
    <property type="entry name" value="Second domain of Mu2 adaptin subunit (ap50) of ap2 adaptor"/>
    <property type="match status" value="1"/>
</dbReference>
<feature type="domain" description="MHD" evidence="8">
    <location>
        <begin position="244"/>
        <end position="545"/>
    </location>
</feature>
<evidence type="ECO:0000259" key="8">
    <source>
        <dbReference type="PROSITE" id="PS51072"/>
    </source>
</evidence>
<dbReference type="GO" id="GO:0030659">
    <property type="term" value="C:cytoplasmic vesicle membrane"/>
    <property type="evidence" value="ECO:0007669"/>
    <property type="project" value="UniProtKB-SubCell"/>
</dbReference>
<dbReference type="Gene3D" id="2.60.40.1170">
    <property type="entry name" value="Mu homology domain, subdomain B"/>
    <property type="match status" value="4"/>
</dbReference>
<dbReference type="InterPro" id="IPR036168">
    <property type="entry name" value="AP2_Mu_C_sf"/>
</dbReference>
<gene>
    <name evidence="9" type="ORF">ZYGR_0AM00390</name>
</gene>
<name>A0A1Q3AFQ4_ZYGRO</name>
<dbReference type="InterPro" id="IPR028565">
    <property type="entry name" value="MHD"/>
</dbReference>
<dbReference type="InterPro" id="IPR001392">
    <property type="entry name" value="Clathrin_mu"/>
</dbReference>
<evidence type="ECO:0000256" key="7">
    <source>
        <dbReference type="SAM" id="MobiDB-lite"/>
    </source>
</evidence>
<dbReference type="PROSITE" id="PS00990">
    <property type="entry name" value="CLAT_ADAPTOR_M_1"/>
    <property type="match status" value="1"/>
</dbReference>
<organism evidence="9 10">
    <name type="scientific">Zygosaccharomyces rouxii</name>
    <dbReference type="NCBI Taxonomy" id="4956"/>
    <lineage>
        <taxon>Eukaryota</taxon>
        <taxon>Fungi</taxon>
        <taxon>Dikarya</taxon>
        <taxon>Ascomycota</taxon>
        <taxon>Saccharomycotina</taxon>
        <taxon>Saccharomycetes</taxon>
        <taxon>Saccharomycetales</taxon>
        <taxon>Saccharomycetaceae</taxon>
        <taxon>Zygosaccharomyces</taxon>
    </lineage>
</organism>
<comment type="similarity">
    <text evidence="6">Belongs to the adaptor complexes medium subunit family.</text>
</comment>
<keyword evidence="5" id="KW-0968">Cytoplasmic vesicle</keyword>
<proteinExistence type="inferred from homology"/>
<dbReference type="SUPFAM" id="SSF64356">
    <property type="entry name" value="SNARE-like"/>
    <property type="match status" value="1"/>
</dbReference>
<dbReference type="Pfam" id="PF00928">
    <property type="entry name" value="Adap_comp_sub"/>
    <property type="match status" value="1"/>
</dbReference>
<evidence type="ECO:0000313" key="10">
    <source>
        <dbReference type="Proteomes" id="UP000187013"/>
    </source>
</evidence>
<protein>
    <recommendedName>
        <fullName evidence="8">MHD domain-containing protein</fullName>
    </recommendedName>
</protein>
<dbReference type="InterPro" id="IPR050431">
    <property type="entry name" value="Adaptor_comp_med_subunit"/>
</dbReference>
<dbReference type="PROSITE" id="PS00991">
    <property type="entry name" value="CLAT_ADAPTOR_M_2"/>
    <property type="match status" value="1"/>
</dbReference>
<comment type="caution">
    <text evidence="9">The sequence shown here is derived from an EMBL/GenBank/DDBJ whole genome shotgun (WGS) entry which is preliminary data.</text>
</comment>
<evidence type="ECO:0000256" key="5">
    <source>
        <dbReference type="ARBA" id="ARBA00023329"/>
    </source>
</evidence>
<dbReference type="PROSITE" id="PS51072">
    <property type="entry name" value="MHD"/>
    <property type="match status" value="1"/>
</dbReference>
<dbReference type="InterPro" id="IPR018240">
    <property type="entry name" value="Clathrin_mu_CS"/>
</dbReference>
<keyword evidence="2 6" id="KW-0813">Transport</keyword>
<dbReference type="Gene3D" id="3.30.450.60">
    <property type="match status" value="1"/>
</dbReference>
<dbReference type="InterPro" id="IPR011012">
    <property type="entry name" value="Longin-like_dom_sf"/>
</dbReference>
<feature type="compositionally biased region" description="Acidic residues" evidence="7">
    <location>
        <begin position="151"/>
        <end position="163"/>
    </location>
</feature>
<feature type="region of interest" description="Disordered" evidence="7">
    <location>
        <begin position="145"/>
        <end position="183"/>
    </location>
</feature>
<evidence type="ECO:0000256" key="2">
    <source>
        <dbReference type="ARBA" id="ARBA00022448"/>
    </source>
</evidence>
<evidence type="ECO:0000256" key="6">
    <source>
        <dbReference type="PIRNR" id="PIRNR005992"/>
    </source>
</evidence>
<evidence type="ECO:0000256" key="1">
    <source>
        <dbReference type="ARBA" id="ARBA00004156"/>
    </source>
</evidence>
<dbReference type="Proteomes" id="UP000187013">
    <property type="component" value="Unassembled WGS sequence"/>
</dbReference>
<dbReference type="AlphaFoldDB" id="A0A1Q3AFQ4"/>
<dbReference type="EMBL" id="BDGX01000039">
    <property type="protein sequence ID" value="GAV54501.1"/>
    <property type="molecule type" value="Genomic_DNA"/>
</dbReference>
<dbReference type="PANTHER" id="PTHR10529">
    <property type="entry name" value="AP COMPLEX SUBUNIT MU"/>
    <property type="match status" value="1"/>
</dbReference>
<dbReference type="OrthoDB" id="10259133at2759"/>
<accession>A0A1Q3AFQ4</accession>
<evidence type="ECO:0000256" key="4">
    <source>
        <dbReference type="ARBA" id="ARBA00023136"/>
    </source>
</evidence>
<sequence>MSSCLYILDENLEPLISKNIKSIPNLTALIEVFQEVYSFNAPPILFNRNWYFIHIKRDSLIFLSAIHVTDESANAMTIAVYMDQFYLLLKKYLGVAQLDRNLVLDNVLLVLELFEESSEFAVPQMTEPSVMKDYIRIKVNKSEASIGNSDHDDDEDDTTDSDSETAQLNLERETQEKKKPKLPKSKSLYDFFQKTSKTAFGKKDKDDAEEKDSEEEPDLYINSYLVKTTTMPVSWRAKGIHYGKNEFFLDVVEKVQYLADFKEKVVRKNLIHGKIYCKSYLSGMPKLKIALNKLIQRDVQFMSHSKFHQCVALETLNEKELEFIPPDGEFVLCEYELKRHVNDTPILKITSFEIKPQLKKFKLRILLTVETHFKTRNSTSILNVKIPLARLFAEYNIDLSKPTRFKSASGKVLFNLSDDFLLWEIGQMRGGHGETQSSMVAEFALFNREEFEREQEERKHSMNPPPLREGPKLEELYAQTHGQKDPEALVRSIESQLMGMDFEIPYTTCSGLKVEYLKIEEEHLQYQSFPWVRYKTISDEEYAYLI</sequence>
<keyword evidence="3 6" id="KW-0653">Protein transport</keyword>
<dbReference type="GO" id="GO:0030131">
    <property type="term" value="C:clathrin adaptor complex"/>
    <property type="evidence" value="ECO:0007669"/>
    <property type="project" value="UniProtKB-UniRule"/>
</dbReference>
<keyword evidence="4" id="KW-0472">Membrane</keyword>